<dbReference type="AlphaFoldDB" id="A0A1D9FXD3"/>
<dbReference type="SUPFAM" id="SSF88723">
    <property type="entry name" value="PIN domain-like"/>
    <property type="match status" value="1"/>
</dbReference>
<evidence type="ECO:0000259" key="1">
    <source>
        <dbReference type="Pfam" id="PF01850"/>
    </source>
</evidence>
<dbReference type="InterPro" id="IPR002716">
    <property type="entry name" value="PIN_dom"/>
</dbReference>
<reference evidence="3" key="1">
    <citation type="submission" date="2016-10" db="EMBL/GenBank/DDBJ databases">
        <title>Comparative genomics uncovers the prolific and rare metabolic potential of the cyanobacterial genus Moorea.</title>
        <authorList>
            <person name="Leao T."/>
            <person name="Castelao G."/>
            <person name="Korobeynikov A."/>
            <person name="Monroe E.A."/>
            <person name="Podell S."/>
            <person name="Glukhov E."/>
            <person name="Allen E."/>
            <person name="Gerwick W.H."/>
            <person name="Gerwick L."/>
        </authorList>
    </citation>
    <scope>NUCLEOTIDE SEQUENCE [LARGE SCALE GENOMIC DNA]</scope>
    <source>
        <strain evidence="3">JHB</strain>
    </source>
</reference>
<dbReference type="Pfam" id="PF01850">
    <property type="entry name" value="PIN"/>
    <property type="match status" value="1"/>
</dbReference>
<dbReference type="Proteomes" id="UP000176944">
    <property type="component" value="Chromosome"/>
</dbReference>
<evidence type="ECO:0000313" key="3">
    <source>
        <dbReference type="Proteomes" id="UP000176944"/>
    </source>
</evidence>
<proteinExistence type="predicted"/>
<accession>A0A1D9FXD3</accession>
<name>A0A1D9FXD3_MOOP1</name>
<dbReference type="Gene3D" id="3.40.50.1010">
    <property type="entry name" value="5'-nuclease"/>
    <property type="match status" value="1"/>
</dbReference>
<dbReference type="InterPro" id="IPR029060">
    <property type="entry name" value="PIN-like_dom_sf"/>
</dbReference>
<protein>
    <submittedName>
        <fullName evidence="2">PIN domain-containing protein</fullName>
    </submittedName>
</protein>
<sequence length="149" mass="16775">MSYLVDTNVLLRLVQKNSPMHPDARKAIFMLRRQGVSLCIIPQNLIEFWAVATRPISNNGLGLSIDEASQATDKIKRIFLVYPDTPGILAEWESIVIKHQVKGKQVHDARLVAAMVTHKITHLLTFNIDDFKRFTEIISVNPQSVASQA</sequence>
<evidence type="ECO:0000313" key="2">
    <source>
        <dbReference type="EMBL" id="AOY79983.1"/>
    </source>
</evidence>
<dbReference type="CDD" id="cd09854">
    <property type="entry name" value="PIN_VapC-like"/>
    <property type="match status" value="1"/>
</dbReference>
<gene>
    <name evidence="2" type="ORF">BJP36_08655</name>
</gene>
<organism evidence="2 3">
    <name type="scientific">Moorena producens (strain JHB)</name>
    <dbReference type="NCBI Taxonomy" id="1454205"/>
    <lineage>
        <taxon>Bacteria</taxon>
        <taxon>Bacillati</taxon>
        <taxon>Cyanobacteriota</taxon>
        <taxon>Cyanophyceae</taxon>
        <taxon>Coleofasciculales</taxon>
        <taxon>Coleofasciculaceae</taxon>
        <taxon>Moorena</taxon>
    </lineage>
</organism>
<feature type="domain" description="PIN" evidence="1">
    <location>
        <begin position="3"/>
        <end position="134"/>
    </location>
</feature>
<dbReference type="EMBL" id="CP017708">
    <property type="protein sequence ID" value="AOY79983.1"/>
    <property type="molecule type" value="Genomic_DNA"/>
</dbReference>